<keyword evidence="2" id="KW-1185">Reference proteome</keyword>
<name>A0ABQ3YBK6_9ACTN</name>
<proteinExistence type="predicted"/>
<dbReference type="RefSeq" id="WP_203771265.1">
    <property type="nucleotide sequence ID" value="NZ_BAAABO010000002.1"/>
</dbReference>
<reference evidence="1 2" key="1">
    <citation type="submission" date="2021-01" db="EMBL/GenBank/DDBJ databases">
        <title>Whole genome shotgun sequence of Actinoplanes deccanensis NBRC 13994.</title>
        <authorList>
            <person name="Komaki H."/>
            <person name="Tamura T."/>
        </authorList>
    </citation>
    <scope>NUCLEOTIDE SEQUENCE [LARGE SCALE GENOMIC DNA]</scope>
    <source>
        <strain evidence="1 2">NBRC 13994</strain>
    </source>
</reference>
<dbReference type="EMBL" id="BOMI01000118">
    <property type="protein sequence ID" value="GID77368.1"/>
    <property type="molecule type" value="Genomic_DNA"/>
</dbReference>
<evidence type="ECO:0000313" key="2">
    <source>
        <dbReference type="Proteomes" id="UP000609879"/>
    </source>
</evidence>
<sequence length="82" mass="9014">MRKPFLLALTPADTRYVEAVRADRPVPLREIVGHAVPGDGRPALCGADVTRAAPRTSFWDDFLDEQWGPIRLCLPCRSAASP</sequence>
<evidence type="ECO:0000313" key="1">
    <source>
        <dbReference type="EMBL" id="GID77368.1"/>
    </source>
</evidence>
<dbReference type="Proteomes" id="UP000609879">
    <property type="component" value="Unassembled WGS sequence"/>
</dbReference>
<accession>A0ABQ3YBK6</accession>
<organism evidence="1 2">
    <name type="scientific">Paractinoplanes deccanensis</name>
    <dbReference type="NCBI Taxonomy" id="113561"/>
    <lineage>
        <taxon>Bacteria</taxon>
        <taxon>Bacillati</taxon>
        <taxon>Actinomycetota</taxon>
        <taxon>Actinomycetes</taxon>
        <taxon>Micromonosporales</taxon>
        <taxon>Micromonosporaceae</taxon>
        <taxon>Paractinoplanes</taxon>
    </lineage>
</organism>
<comment type="caution">
    <text evidence="1">The sequence shown here is derived from an EMBL/GenBank/DDBJ whole genome shotgun (WGS) entry which is preliminary data.</text>
</comment>
<protein>
    <submittedName>
        <fullName evidence="1">Uncharacterized protein</fullName>
    </submittedName>
</protein>
<gene>
    <name evidence="1" type="ORF">Ade02nite_60090</name>
</gene>